<reference evidence="2" key="1">
    <citation type="submission" date="2025-08" db="UniProtKB">
        <authorList>
            <consortium name="RefSeq"/>
        </authorList>
    </citation>
    <scope>IDENTIFICATION</scope>
</reference>
<proteinExistence type="predicted"/>
<accession>A0AC58MSB7</accession>
<evidence type="ECO:0000313" key="2">
    <source>
        <dbReference type="RefSeq" id="XP_073932280.1"/>
    </source>
</evidence>
<keyword evidence="1" id="KW-1185">Reference proteome</keyword>
<dbReference type="RefSeq" id="XP_073932280.1">
    <property type="nucleotide sequence ID" value="XM_074076179.1"/>
</dbReference>
<sequence length="485" mass="54321">MTQAPVYLSKATMNQGISFRYLLLVLQVALLPAVTHGKEVVLGKAGDSVELPCKGSQKGNVPFSWKFTNQIKVLGNQNSYLIIGTSYLKDRVESKKASWDQGSFPLIIHKLEVKDSKTYICEVENKRLEVELQVFRVTPNSDSYLLQGQNLTLTLEGPSGSSPLMKCKSPENRIISGAKVLSAYMLNVLESGTWTCTISQDQKELQFDIKIQVLGFMKTINTVYKKEGEQVEFSFPLNFEDENLSGELRWQAEGASSSQSWVTFSMEKKKVSVQKVTLDTKLQLAEKLPLHLKLPQALPKYAGSMHLTLTLPKGKLHKKVNLVVMRVAQTQNNLVCEVLGPSPPKLMLTLKLENQKVHVSKQEKMVQVQNPEIGMWQCLLSDKDQVLLESKFEVLSSAPSQDQPMFLTIVLGGTIGFLVLTGLCIFCCVRCRHQRRQAERMSQIKRLLSEKKTCQCPHLLLLERPPNCCQAPDCLLCAHSAPLLS</sequence>
<evidence type="ECO:0000313" key="1">
    <source>
        <dbReference type="Proteomes" id="UP001732720"/>
    </source>
</evidence>
<protein>
    <submittedName>
        <fullName evidence="2">T-cell surface glycoprotein CD4 isoform X1</fullName>
    </submittedName>
</protein>
<dbReference type="Proteomes" id="UP001732720">
    <property type="component" value="Chromosome 6"/>
</dbReference>
<gene>
    <name evidence="2" type="primary">Cd4</name>
</gene>
<name>A0AC58MSB7_CASCN</name>
<organism evidence="1 2">
    <name type="scientific">Castor canadensis</name>
    <name type="common">American beaver</name>
    <dbReference type="NCBI Taxonomy" id="51338"/>
    <lineage>
        <taxon>Eukaryota</taxon>
        <taxon>Metazoa</taxon>
        <taxon>Chordata</taxon>
        <taxon>Craniata</taxon>
        <taxon>Vertebrata</taxon>
        <taxon>Euteleostomi</taxon>
        <taxon>Mammalia</taxon>
        <taxon>Eutheria</taxon>
        <taxon>Euarchontoglires</taxon>
        <taxon>Glires</taxon>
        <taxon>Rodentia</taxon>
        <taxon>Castorimorpha</taxon>
        <taxon>Castoridae</taxon>
        <taxon>Castor</taxon>
    </lineage>
</organism>